<evidence type="ECO:0000313" key="5">
    <source>
        <dbReference type="Proteomes" id="UP000663864"/>
    </source>
</evidence>
<evidence type="ECO:0000259" key="2">
    <source>
        <dbReference type="PROSITE" id="PS50181"/>
    </source>
</evidence>
<feature type="domain" description="F-box" evidence="2">
    <location>
        <begin position="36"/>
        <end position="84"/>
    </location>
</feature>
<name>A0A815HM95_9BILA</name>
<sequence>MNQNKRKLSFKDSSQETTKKSRKNKNNCTNELIQSITSIESLSNEVFYEIFDYLDGCQIYESFSNLNYRFYQLINSSCLLFKMIDYFTIIDDDFLNNWNEIISYNKEQIFSLTFYTSSRIERFLSSSTIQSFIHLQALFLYNVQSDILMSVLINLSSLPHLQSLTINMFNTSINLADIYQLVFNLSMLKYYKLSIDVTDLSISLPIPINEQHQSSIESLIIDHSCTFQQLSTIVSYTLKLRYLKLTHGFNDTSNKLLILPIKLENLTYFSLHIYSVEFHDFQRFIQKINSNLKKLNISIQCQDMTYLHAYQWEQLLLKYFPYLEKFYLMYSDCINNDNQYPIYSGGINQFSTSFWIQRKWILKAQIEGIHIKYVIYSYSKTWYNDFEDTNIEYSTSATLILTNFLSLLFVDMLFKNVKRILTITQIYHLIITEQHSSIRVLVQLIKLLPDLLTLKLRSLSLDEITNLDNIPLEFFSNSSGNHVAKVNIGEINDIEDFHLILNICPFMVYLKVKSINSMDIKLFLRTILKTVNDDDHYYLRSLCFHIPLADDQLVENLHKMMEYEELLNQFTIKRVADNIYLQWS</sequence>
<dbReference type="AlphaFoldDB" id="A0A815HM95"/>
<dbReference type="Proteomes" id="UP000663836">
    <property type="component" value="Unassembled WGS sequence"/>
</dbReference>
<accession>A0A815HM95</accession>
<protein>
    <recommendedName>
        <fullName evidence="2">F-box domain-containing protein</fullName>
    </recommendedName>
</protein>
<gene>
    <name evidence="4" type="ORF">JBS370_LOCUS21570</name>
    <name evidence="3" type="ORF">ZHD862_LOCUS30815</name>
</gene>
<organism evidence="3 5">
    <name type="scientific">Rotaria sordida</name>
    <dbReference type="NCBI Taxonomy" id="392033"/>
    <lineage>
        <taxon>Eukaryota</taxon>
        <taxon>Metazoa</taxon>
        <taxon>Spiralia</taxon>
        <taxon>Gnathifera</taxon>
        <taxon>Rotifera</taxon>
        <taxon>Eurotatoria</taxon>
        <taxon>Bdelloidea</taxon>
        <taxon>Philodinida</taxon>
        <taxon>Philodinidae</taxon>
        <taxon>Rotaria</taxon>
    </lineage>
</organism>
<dbReference type="InterPro" id="IPR001810">
    <property type="entry name" value="F-box_dom"/>
</dbReference>
<dbReference type="EMBL" id="CAJNOT010002969">
    <property type="protein sequence ID" value="CAF1355879.1"/>
    <property type="molecule type" value="Genomic_DNA"/>
</dbReference>
<proteinExistence type="predicted"/>
<dbReference type="Proteomes" id="UP000663864">
    <property type="component" value="Unassembled WGS sequence"/>
</dbReference>
<reference evidence="3" key="1">
    <citation type="submission" date="2021-02" db="EMBL/GenBank/DDBJ databases">
        <authorList>
            <person name="Nowell W R."/>
        </authorList>
    </citation>
    <scope>NUCLEOTIDE SEQUENCE</scope>
</reference>
<feature type="region of interest" description="Disordered" evidence="1">
    <location>
        <begin position="1"/>
        <end position="24"/>
    </location>
</feature>
<feature type="compositionally biased region" description="Basic and acidic residues" evidence="1">
    <location>
        <begin position="9"/>
        <end position="19"/>
    </location>
</feature>
<evidence type="ECO:0000313" key="4">
    <source>
        <dbReference type="EMBL" id="CAF3914309.1"/>
    </source>
</evidence>
<dbReference type="EMBL" id="CAJOBD010002876">
    <property type="protein sequence ID" value="CAF3914309.1"/>
    <property type="molecule type" value="Genomic_DNA"/>
</dbReference>
<dbReference type="PROSITE" id="PS50181">
    <property type="entry name" value="FBOX"/>
    <property type="match status" value="1"/>
</dbReference>
<comment type="caution">
    <text evidence="3">The sequence shown here is derived from an EMBL/GenBank/DDBJ whole genome shotgun (WGS) entry which is preliminary data.</text>
</comment>
<evidence type="ECO:0000313" key="3">
    <source>
        <dbReference type="EMBL" id="CAF1355879.1"/>
    </source>
</evidence>
<evidence type="ECO:0000256" key="1">
    <source>
        <dbReference type="SAM" id="MobiDB-lite"/>
    </source>
</evidence>